<dbReference type="RefSeq" id="WP_208926415.1">
    <property type="nucleotide sequence ID" value="NZ_LK996017.1"/>
</dbReference>
<evidence type="ECO:0000313" key="2">
    <source>
        <dbReference type="EMBL" id="CDX04657.1"/>
    </source>
</evidence>
<evidence type="ECO:0000259" key="1">
    <source>
        <dbReference type="Pfam" id="PF02036"/>
    </source>
</evidence>
<accession>A0A098B8F0</accession>
<proteinExistence type="predicted"/>
<dbReference type="EMBL" id="LK996017">
    <property type="protein sequence ID" value="CDX04657.1"/>
    <property type="molecule type" value="Genomic_DNA"/>
</dbReference>
<dbReference type="SUPFAM" id="SSF55718">
    <property type="entry name" value="SCP-like"/>
    <property type="match status" value="1"/>
</dbReference>
<dbReference type="Pfam" id="PF02036">
    <property type="entry name" value="SCP2"/>
    <property type="match status" value="1"/>
</dbReference>
<organism evidence="2">
    <name type="scientific">Desulfitobacterium hafniense</name>
    <name type="common">Desulfitobacterium frappieri</name>
    <dbReference type="NCBI Taxonomy" id="49338"/>
    <lineage>
        <taxon>Bacteria</taxon>
        <taxon>Bacillati</taxon>
        <taxon>Bacillota</taxon>
        <taxon>Clostridia</taxon>
        <taxon>Eubacteriales</taxon>
        <taxon>Desulfitobacteriaceae</taxon>
        <taxon>Desulfitobacterium</taxon>
    </lineage>
</organism>
<feature type="domain" description="SCP2" evidence="1">
    <location>
        <begin position="25"/>
        <end position="90"/>
    </location>
</feature>
<reference evidence="2" key="1">
    <citation type="submission" date="2014-07" db="EMBL/GenBank/DDBJ databases">
        <authorList>
            <person name="Hornung V.Bastian."/>
        </authorList>
    </citation>
    <scope>NUCLEOTIDE SEQUENCE</scope>
    <source>
        <strain evidence="2">PCE-S</strain>
    </source>
</reference>
<dbReference type="AlphaFoldDB" id="A0A098B8F0"/>
<protein>
    <submittedName>
        <fullName evidence="2">SCP2 sterol-binding domain</fullName>
    </submittedName>
</protein>
<gene>
    <name evidence="2" type="ORF">DPCES_4771</name>
</gene>
<dbReference type="InterPro" id="IPR036527">
    <property type="entry name" value="SCP2_sterol-bd_dom_sf"/>
</dbReference>
<name>A0A098B8F0_DESHA</name>
<dbReference type="Gene3D" id="3.30.1050.10">
    <property type="entry name" value="SCP2 sterol-binding domain"/>
    <property type="match status" value="1"/>
</dbReference>
<dbReference type="InterPro" id="IPR003033">
    <property type="entry name" value="SCP2_sterol-bd_dom"/>
</dbReference>
<sequence>MSVKDEIYEFCEKMNADPGHMEEKDLTFQVNLKESGPIQMVIKDSWITVYEDCPHTPELTLIIADEDYSKLLKNQLNTTVALMTGKVKVDRVDKALRLLEVVKQYY</sequence>
<dbReference type="PATRIC" id="fig|49338.4.peg.5132"/>